<accession>A0A1F5EUG1</accession>
<gene>
    <name evidence="1" type="ORF">A2703_01130</name>
</gene>
<dbReference type="EMBL" id="MFAG01000041">
    <property type="protein sequence ID" value="OGD71023.1"/>
    <property type="molecule type" value="Genomic_DNA"/>
</dbReference>
<reference evidence="1 2" key="1">
    <citation type="journal article" date="2016" name="Nat. Commun.">
        <title>Thousands of microbial genomes shed light on interconnected biogeochemical processes in an aquifer system.</title>
        <authorList>
            <person name="Anantharaman K."/>
            <person name="Brown C.T."/>
            <person name="Hug L.A."/>
            <person name="Sharon I."/>
            <person name="Castelle C.J."/>
            <person name="Probst A.J."/>
            <person name="Thomas B.C."/>
            <person name="Singh A."/>
            <person name="Wilkins M.J."/>
            <person name="Karaoz U."/>
            <person name="Brodie E.L."/>
            <person name="Williams K.H."/>
            <person name="Hubbard S.S."/>
            <person name="Banfield J.F."/>
        </authorList>
    </citation>
    <scope>NUCLEOTIDE SEQUENCE [LARGE SCALE GENOMIC DNA]</scope>
</reference>
<dbReference type="AlphaFoldDB" id="A0A1F5EUG1"/>
<proteinExistence type="predicted"/>
<comment type="caution">
    <text evidence="1">The sequence shown here is derived from an EMBL/GenBank/DDBJ whole genome shotgun (WGS) entry which is preliminary data.</text>
</comment>
<organism evidence="1 2">
    <name type="scientific">Candidatus Collierbacteria bacterium RIFCSPHIGHO2_01_FULL_50_25</name>
    <dbReference type="NCBI Taxonomy" id="1817722"/>
    <lineage>
        <taxon>Bacteria</taxon>
        <taxon>Candidatus Collieribacteriota</taxon>
    </lineage>
</organism>
<sequence>MSARVENSIARLPITDFGCVEKTAKVLKKNIHFKWRGSAEWAGLTKADLVELTVGIATFIGITQEQAKKITITFGDHYKLPDVDTTYSAVCIPYHPDGVYTKMVVILNRSHEVALEVIARFKANLEEERAKMDLLGLYDPKPDDESYSCQLTPFESVVWSIAEELNHAHTMLIAGTIMRSHAWSKRYVEMLKVRGIQIKDDYETDLDEVAANRRVLRILAYLSPDEDKKQLFRQCYLRSLQDRRVFFAEITNTALIPTGYKPQ</sequence>
<name>A0A1F5EUG1_9BACT</name>
<dbReference type="STRING" id="1817722.A2703_01130"/>
<dbReference type="Proteomes" id="UP000177979">
    <property type="component" value="Unassembled WGS sequence"/>
</dbReference>
<evidence type="ECO:0000313" key="1">
    <source>
        <dbReference type="EMBL" id="OGD71023.1"/>
    </source>
</evidence>
<evidence type="ECO:0000313" key="2">
    <source>
        <dbReference type="Proteomes" id="UP000177979"/>
    </source>
</evidence>
<protein>
    <submittedName>
        <fullName evidence="1">Uncharacterized protein</fullName>
    </submittedName>
</protein>